<dbReference type="AlphaFoldDB" id="A0A2G9GQR6"/>
<gene>
    <name evidence="1" type="ORF">CDL12_19789</name>
</gene>
<proteinExistence type="predicted"/>
<evidence type="ECO:0000313" key="1">
    <source>
        <dbReference type="EMBL" id="PIN07644.1"/>
    </source>
</evidence>
<reference evidence="2" key="1">
    <citation type="journal article" date="2018" name="Gigascience">
        <title>Genome assembly of the Pink Ipe (Handroanthus impetiginosus, Bignoniaceae), a highly valued, ecologically keystone Neotropical timber forest tree.</title>
        <authorList>
            <person name="Silva-Junior O.B."/>
            <person name="Grattapaglia D."/>
            <person name="Novaes E."/>
            <person name="Collevatti R.G."/>
        </authorList>
    </citation>
    <scope>NUCLEOTIDE SEQUENCE [LARGE SCALE GENOMIC DNA]</scope>
    <source>
        <strain evidence="2">cv. UFG-1</strain>
    </source>
</reference>
<name>A0A2G9GQR6_9LAMI</name>
<organism evidence="1 2">
    <name type="scientific">Handroanthus impetiginosus</name>
    <dbReference type="NCBI Taxonomy" id="429701"/>
    <lineage>
        <taxon>Eukaryota</taxon>
        <taxon>Viridiplantae</taxon>
        <taxon>Streptophyta</taxon>
        <taxon>Embryophyta</taxon>
        <taxon>Tracheophyta</taxon>
        <taxon>Spermatophyta</taxon>
        <taxon>Magnoliopsida</taxon>
        <taxon>eudicotyledons</taxon>
        <taxon>Gunneridae</taxon>
        <taxon>Pentapetalae</taxon>
        <taxon>asterids</taxon>
        <taxon>lamiids</taxon>
        <taxon>Lamiales</taxon>
        <taxon>Bignoniaceae</taxon>
        <taxon>Crescentiina</taxon>
        <taxon>Tabebuia alliance</taxon>
        <taxon>Handroanthus</taxon>
    </lineage>
</organism>
<protein>
    <submittedName>
        <fullName evidence="1">Uncharacterized protein</fullName>
    </submittedName>
</protein>
<accession>A0A2G9GQR6</accession>
<dbReference type="Proteomes" id="UP000231279">
    <property type="component" value="Unassembled WGS sequence"/>
</dbReference>
<comment type="caution">
    <text evidence="1">The sequence shown here is derived from an EMBL/GenBank/DDBJ whole genome shotgun (WGS) entry which is preliminary data.</text>
</comment>
<sequence>MLFIYPRARLGCTGLSDNTIQSGYFSSCNNLKPTIKSLVGSLSGCQFIFLHFLPNPNTTLFSCLFRVCLCVDRCPLCVHRGVQDPRFAKMGKRQCKHQSTLPQLNQLTID</sequence>
<keyword evidence="2" id="KW-1185">Reference proteome</keyword>
<evidence type="ECO:0000313" key="2">
    <source>
        <dbReference type="Proteomes" id="UP000231279"/>
    </source>
</evidence>
<dbReference type="EMBL" id="NKXS01004041">
    <property type="protein sequence ID" value="PIN07644.1"/>
    <property type="molecule type" value="Genomic_DNA"/>
</dbReference>